<feature type="chain" id="PRO_5044784166" description="Sulfotransferase domain-containing protein" evidence="2">
    <location>
        <begin position="20"/>
        <end position="487"/>
    </location>
</feature>
<keyword evidence="4" id="KW-1185">Reference proteome</keyword>
<evidence type="ECO:0000313" key="3">
    <source>
        <dbReference type="EMBL" id="KAL3788618.1"/>
    </source>
</evidence>
<organism evidence="3 4">
    <name type="scientific">Cyclotella atomus</name>
    <dbReference type="NCBI Taxonomy" id="382360"/>
    <lineage>
        <taxon>Eukaryota</taxon>
        <taxon>Sar</taxon>
        <taxon>Stramenopiles</taxon>
        <taxon>Ochrophyta</taxon>
        <taxon>Bacillariophyta</taxon>
        <taxon>Coscinodiscophyceae</taxon>
        <taxon>Thalassiosirophycidae</taxon>
        <taxon>Stephanodiscales</taxon>
        <taxon>Stephanodiscaceae</taxon>
        <taxon>Cyclotella</taxon>
    </lineage>
</organism>
<evidence type="ECO:0000313" key="4">
    <source>
        <dbReference type="Proteomes" id="UP001530400"/>
    </source>
</evidence>
<keyword evidence="1" id="KW-1133">Transmembrane helix</keyword>
<gene>
    <name evidence="3" type="ORF">ACHAWO_011834</name>
</gene>
<protein>
    <recommendedName>
        <fullName evidence="5">Sulfotransferase domain-containing protein</fullName>
    </recommendedName>
</protein>
<sequence>MYLLFFFAFVECKAHHSFAHNYSVWKEPSVRHFDKPQQQLSLSPDNSGHTTVITKFRDSKQAFYFVMIYDIEQKASGDTNGPLHAQTKPKRKRFNVLALIIVAACCVSAVNLIIGHTVHYAHYTESRSDRRTQRLSQKMDLQAPMMKAYLTSILTGKQPYPKKNAFKFAPGSLLLSAADTFQHCYVNMTTYGAHIPEGKSLLAAVSDEYNLIYRNIPKSSSSTGRHVIQDFLGGEDRRVKHDDLIAMVHDEGYDLISFVREPLNRFYSSYDEAFFRIGPWMGFGEIVADKPRVKKWYHENKWRVDKYPYLFEGMQSIFDFRKFYCPPEILAKGKGQKCNEVPSIDDGTLTKRFEKFVSDYDGLDPFDVHLHLQVSNLVFPGGEPIPLTRLYNATDAEKEWQRIAESKGLKIDDGDITHGRKITRRFNVDLVSDATKRKICKLLALDYCCLNIKLPEVCKSDSNDDPNGVYCKMRETDGKVTIEDWRE</sequence>
<evidence type="ECO:0000256" key="1">
    <source>
        <dbReference type="SAM" id="Phobius"/>
    </source>
</evidence>
<evidence type="ECO:0008006" key="5">
    <source>
        <dbReference type="Google" id="ProtNLM"/>
    </source>
</evidence>
<name>A0ABD3PKK9_9STRA</name>
<evidence type="ECO:0000256" key="2">
    <source>
        <dbReference type="SAM" id="SignalP"/>
    </source>
</evidence>
<comment type="caution">
    <text evidence="3">The sequence shown here is derived from an EMBL/GenBank/DDBJ whole genome shotgun (WGS) entry which is preliminary data.</text>
</comment>
<keyword evidence="1" id="KW-0812">Transmembrane</keyword>
<proteinExistence type="predicted"/>
<accession>A0ABD3PKK9</accession>
<feature type="transmembrane region" description="Helical" evidence="1">
    <location>
        <begin position="96"/>
        <end position="121"/>
    </location>
</feature>
<dbReference type="AlphaFoldDB" id="A0ABD3PKK9"/>
<keyword evidence="1" id="KW-0472">Membrane</keyword>
<feature type="signal peptide" evidence="2">
    <location>
        <begin position="1"/>
        <end position="19"/>
    </location>
</feature>
<keyword evidence="2" id="KW-0732">Signal</keyword>
<reference evidence="3 4" key="1">
    <citation type="submission" date="2024-10" db="EMBL/GenBank/DDBJ databases">
        <title>Updated reference genomes for cyclostephanoid diatoms.</title>
        <authorList>
            <person name="Roberts W.R."/>
            <person name="Alverson A.J."/>
        </authorList>
    </citation>
    <scope>NUCLEOTIDE SEQUENCE [LARGE SCALE GENOMIC DNA]</scope>
    <source>
        <strain evidence="3 4">AJA010-31</strain>
    </source>
</reference>
<dbReference type="EMBL" id="JALLPJ020000557">
    <property type="protein sequence ID" value="KAL3788618.1"/>
    <property type="molecule type" value="Genomic_DNA"/>
</dbReference>
<dbReference type="Proteomes" id="UP001530400">
    <property type="component" value="Unassembled WGS sequence"/>
</dbReference>